<name>A0A922MMM2_SPOEX</name>
<accession>A0A922MMM2</accession>
<protein>
    <submittedName>
        <fullName evidence="1">Uncharacterized protein</fullName>
    </submittedName>
</protein>
<gene>
    <name evidence="1" type="ORF">HF086_009097</name>
</gene>
<comment type="caution">
    <text evidence="1">The sequence shown here is derived from an EMBL/GenBank/DDBJ whole genome shotgun (WGS) entry which is preliminary data.</text>
</comment>
<sequence>MEGTSCLNCGISSRRERRYMIAQIGPEIIHRLHQWLPQQEFSDKDFLCNQCMNALQRNLDEAESSQSQQQLGHQHVCVWCGRSILRIRSNALRENAPERILIAARISPRQLPEEPRVCYACWVAAKRNI</sequence>
<evidence type="ECO:0000313" key="2">
    <source>
        <dbReference type="Proteomes" id="UP000814243"/>
    </source>
</evidence>
<evidence type="ECO:0000313" key="1">
    <source>
        <dbReference type="EMBL" id="KAH9639644.1"/>
    </source>
</evidence>
<organism evidence="1 2">
    <name type="scientific">Spodoptera exigua</name>
    <name type="common">Beet armyworm</name>
    <name type="synonym">Noctua fulgens</name>
    <dbReference type="NCBI Taxonomy" id="7107"/>
    <lineage>
        <taxon>Eukaryota</taxon>
        <taxon>Metazoa</taxon>
        <taxon>Ecdysozoa</taxon>
        <taxon>Arthropoda</taxon>
        <taxon>Hexapoda</taxon>
        <taxon>Insecta</taxon>
        <taxon>Pterygota</taxon>
        <taxon>Neoptera</taxon>
        <taxon>Endopterygota</taxon>
        <taxon>Lepidoptera</taxon>
        <taxon>Glossata</taxon>
        <taxon>Ditrysia</taxon>
        <taxon>Noctuoidea</taxon>
        <taxon>Noctuidae</taxon>
        <taxon>Amphipyrinae</taxon>
        <taxon>Spodoptera</taxon>
    </lineage>
</organism>
<reference evidence="1" key="1">
    <citation type="journal article" date="2021" name="G3 (Bethesda)">
        <title>Genome and transcriptome analysis of the beet armyworm Spodoptera exigua reveals targets for pest control. .</title>
        <authorList>
            <person name="Simon S."/>
            <person name="Breeschoten T."/>
            <person name="Jansen H.J."/>
            <person name="Dirks R.P."/>
            <person name="Schranz M.E."/>
            <person name="Ros V.I.D."/>
        </authorList>
    </citation>
    <scope>NUCLEOTIDE SEQUENCE</scope>
    <source>
        <strain evidence="1">TB_SE_WUR_2020</strain>
    </source>
</reference>
<dbReference type="Proteomes" id="UP000814243">
    <property type="component" value="Unassembled WGS sequence"/>
</dbReference>
<dbReference type="EMBL" id="JACEFF010000321">
    <property type="protein sequence ID" value="KAH9639644.1"/>
    <property type="molecule type" value="Genomic_DNA"/>
</dbReference>
<dbReference type="AlphaFoldDB" id="A0A922MMM2"/>
<proteinExistence type="predicted"/>